<organism evidence="3 4">
    <name type="scientific">Streptomyces cadmiisoli</name>
    <dbReference type="NCBI Taxonomy" id="2184053"/>
    <lineage>
        <taxon>Bacteria</taxon>
        <taxon>Bacillati</taxon>
        <taxon>Actinomycetota</taxon>
        <taxon>Actinomycetes</taxon>
        <taxon>Kitasatosporales</taxon>
        <taxon>Streptomycetaceae</taxon>
        <taxon>Streptomyces</taxon>
        <taxon>Streptomyces aurantiacus group</taxon>
    </lineage>
</organism>
<feature type="region of interest" description="Disordered" evidence="1">
    <location>
        <begin position="261"/>
        <end position="348"/>
    </location>
</feature>
<evidence type="ECO:0000256" key="2">
    <source>
        <dbReference type="SAM" id="Phobius"/>
    </source>
</evidence>
<feature type="compositionally biased region" description="Acidic residues" evidence="1">
    <location>
        <begin position="328"/>
        <end position="338"/>
    </location>
</feature>
<keyword evidence="2" id="KW-0812">Transmembrane</keyword>
<evidence type="ECO:0000313" key="3">
    <source>
        <dbReference type="EMBL" id="AWW43125.1"/>
    </source>
</evidence>
<evidence type="ECO:0008006" key="5">
    <source>
        <dbReference type="Google" id="ProtNLM"/>
    </source>
</evidence>
<dbReference type="AlphaFoldDB" id="A0A2Z4JDE5"/>
<dbReference type="KEGG" id="scad:DN051_41640"/>
<protein>
    <recommendedName>
        <fullName evidence="5">Hydrolytic protein</fullName>
    </recommendedName>
</protein>
<feature type="transmembrane region" description="Helical" evidence="2">
    <location>
        <begin position="231"/>
        <end position="250"/>
    </location>
</feature>
<evidence type="ECO:0000313" key="4">
    <source>
        <dbReference type="Proteomes" id="UP000249616"/>
    </source>
</evidence>
<proteinExistence type="predicted"/>
<keyword evidence="2" id="KW-0472">Membrane</keyword>
<geneLocation type="plasmid" evidence="3 4">
    <name>unnamed1</name>
</geneLocation>
<sequence>MLGRVGAIVLLLEDDTPAVPGEETRRALQICNAGSVVDRFELDVVGDAKDWIRVEPAEVNVFPDQSAGAELVFTPPRSTDLPAGEVTFALRVMSHEDIEGSVVEEATVTVGSFTDFGVKLLPRTRRARLGARFHAVVDNRGNAPLRVQLYAADPDAGLGFTFSYKEIEVTRGTGSVVPVKVKPAARRWRGADLTLPFQVLAVHRAEGGEEEQTADGAVVQAALVSDAVVKFVMAVAAAVVALIALWLFVLKPSVESEARRQASAVVGEESGPPGNGTGESPPPDGATESPGAGQAGGPGADRSPPPSQDTGSGSGGGAGGGGGRDDPGDQESQSEEPPGDQGGGGEAFDFRLEADAPVSAEFDAEATYTVPEGSTLYLIDVVYENVAGDAGVVRLQRGNSVLRQLALDTFRNLDESYEQPIEFGPGENVVLAVRCQDPAAQSEAPAQNCTPAAYFSGRLVKAGT</sequence>
<keyword evidence="3" id="KW-0614">Plasmid</keyword>
<accession>A0A2Z4JDE5</accession>
<reference evidence="4" key="1">
    <citation type="submission" date="2018-06" db="EMBL/GenBank/DDBJ databases">
        <authorList>
            <person name="Li K."/>
        </authorList>
    </citation>
    <scope>NUCLEOTIDE SEQUENCE [LARGE SCALE GENOMIC DNA]</scope>
    <source>
        <strain evidence="4">ZFG47</strain>
        <plasmid evidence="4">unnamed1</plasmid>
    </source>
</reference>
<dbReference type="Proteomes" id="UP000249616">
    <property type="component" value="Plasmid unnamed1"/>
</dbReference>
<gene>
    <name evidence="3" type="ORF">DN051_41640</name>
</gene>
<keyword evidence="2" id="KW-1133">Transmembrane helix</keyword>
<evidence type="ECO:0000256" key="1">
    <source>
        <dbReference type="SAM" id="MobiDB-lite"/>
    </source>
</evidence>
<keyword evidence="4" id="KW-1185">Reference proteome</keyword>
<feature type="compositionally biased region" description="Gly residues" evidence="1">
    <location>
        <begin position="312"/>
        <end position="322"/>
    </location>
</feature>
<name>A0A2Z4JDE5_9ACTN</name>
<dbReference type="EMBL" id="CP030074">
    <property type="protein sequence ID" value="AWW43125.1"/>
    <property type="molecule type" value="Genomic_DNA"/>
</dbReference>